<dbReference type="GO" id="GO:0005576">
    <property type="term" value="C:extracellular region"/>
    <property type="evidence" value="ECO:0007669"/>
    <property type="project" value="UniProtKB-SubCell"/>
</dbReference>
<evidence type="ECO:0000256" key="4">
    <source>
        <dbReference type="ARBA" id="ARBA00023180"/>
    </source>
</evidence>
<feature type="signal peptide" evidence="5">
    <location>
        <begin position="1"/>
        <end position="17"/>
    </location>
</feature>
<dbReference type="AlphaFoldDB" id="A0A674A657"/>
<organism evidence="7 8">
    <name type="scientific">Salmo trutta</name>
    <name type="common">Brown trout</name>
    <dbReference type="NCBI Taxonomy" id="8032"/>
    <lineage>
        <taxon>Eukaryota</taxon>
        <taxon>Metazoa</taxon>
        <taxon>Chordata</taxon>
        <taxon>Craniata</taxon>
        <taxon>Vertebrata</taxon>
        <taxon>Euteleostomi</taxon>
        <taxon>Actinopterygii</taxon>
        <taxon>Neopterygii</taxon>
        <taxon>Teleostei</taxon>
        <taxon>Protacanthopterygii</taxon>
        <taxon>Salmoniformes</taxon>
        <taxon>Salmonidae</taxon>
        <taxon>Salmoninae</taxon>
        <taxon>Salmo</taxon>
    </lineage>
</organism>
<dbReference type="Proteomes" id="UP000472277">
    <property type="component" value="Chromosome 12"/>
</dbReference>
<dbReference type="PANTHER" id="PTHR15031:SF4">
    <property type="entry name" value="CARTILAGE INTERMEDIATE LAYER PROTEIN 1"/>
    <property type="match status" value="1"/>
</dbReference>
<dbReference type="InterPro" id="IPR025155">
    <property type="entry name" value="WxxW_domain"/>
</dbReference>
<evidence type="ECO:0000256" key="2">
    <source>
        <dbReference type="ARBA" id="ARBA00022525"/>
    </source>
</evidence>
<name>A0A674A657_SALTR</name>
<dbReference type="InParanoid" id="A0A674A657"/>
<sequence>MLKYILSFQLALAPTMGTNTPMETTVSPTTFTTTCGYPCVWSQWFDTTFPTLGTPGGDSETYNNIRAEGHDICEKPSKIQCRAEKYPNVSISQVGQVVQCNVAEGLTCRNEDQSGKFPLCFNYQVRVLCCDENLCTSKSTTIWSPWYNVDYPQFGPGGGDNESIKKILESGKHICEKPVDVMCQAVRYPGVPLSELGQDVECNTKVGLICQNKDQGGDNESIKNIIAAGYH</sequence>
<feature type="chain" id="PRO_5025533289" description="WxxW domain-containing protein" evidence="5">
    <location>
        <begin position="18"/>
        <end position="231"/>
    </location>
</feature>
<dbReference type="Pfam" id="PF13330">
    <property type="entry name" value="Mucin2_WxxW"/>
    <property type="match status" value="2"/>
</dbReference>
<dbReference type="Ensembl" id="ENSSTUT00000057255.1">
    <property type="protein sequence ID" value="ENSSTUP00000054748.1"/>
    <property type="gene ID" value="ENSSTUG00000023222.1"/>
</dbReference>
<accession>A0A674A657</accession>
<comment type="subcellular location">
    <subcellularLocation>
        <location evidence="1">Secreted</location>
    </subcellularLocation>
</comment>
<evidence type="ECO:0000256" key="5">
    <source>
        <dbReference type="SAM" id="SignalP"/>
    </source>
</evidence>
<keyword evidence="8" id="KW-1185">Reference proteome</keyword>
<dbReference type="InterPro" id="IPR039675">
    <property type="entry name" value="CILP1/CILP2"/>
</dbReference>
<reference evidence="7" key="1">
    <citation type="submission" date="2025-08" db="UniProtKB">
        <authorList>
            <consortium name="Ensembl"/>
        </authorList>
    </citation>
    <scope>IDENTIFICATION</scope>
</reference>
<evidence type="ECO:0000259" key="6">
    <source>
        <dbReference type="Pfam" id="PF13330"/>
    </source>
</evidence>
<evidence type="ECO:0000313" key="8">
    <source>
        <dbReference type="Proteomes" id="UP000472277"/>
    </source>
</evidence>
<evidence type="ECO:0000256" key="3">
    <source>
        <dbReference type="ARBA" id="ARBA00022729"/>
    </source>
</evidence>
<dbReference type="PANTHER" id="PTHR15031">
    <property type="entry name" value="CARTILAGE INTERMEDIATE LAYER PROTEIN CLIP"/>
    <property type="match status" value="1"/>
</dbReference>
<protein>
    <recommendedName>
        <fullName evidence="6">WxxW domain-containing protein</fullName>
    </recommendedName>
</protein>
<proteinExistence type="predicted"/>
<dbReference type="OMA" id="WYDDQYP"/>
<dbReference type="GeneTree" id="ENSGT00940000156076"/>
<evidence type="ECO:0000256" key="1">
    <source>
        <dbReference type="ARBA" id="ARBA00004613"/>
    </source>
</evidence>
<keyword evidence="3 5" id="KW-0732">Signal</keyword>
<reference evidence="7" key="2">
    <citation type="submission" date="2025-09" db="UniProtKB">
        <authorList>
            <consortium name="Ensembl"/>
        </authorList>
    </citation>
    <scope>IDENTIFICATION</scope>
</reference>
<feature type="domain" description="WxxW" evidence="6">
    <location>
        <begin position="41"/>
        <end position="129"/>
    </location>
</feature>
<feature type="domain" description="WxxW" evidence="6">
    <location>
        <begin position="143"/>
        <end position="217"/>
    </location>
</feature>
<keyword evidence="4" id="KW-0325">Glycoprotein</keyword>
<evidence type="ECO:0000313" key="7">
    <source>
        <dbReference type="Ensembl" id="ENSSTUP00000054748.1"/>
    </source>
</evidence>
<keyword evidence="2" id="KW-0964">Secreted</keyword>